<gene>
    <name evidence="2" type="ORF">So717_02910</name>
</gene>
<evidence type="ECO:0000259" key="1">
    <source>
        <dbReference type="Pfam" id="PF13403"/>
    </source>
</evidence>
<dbReference type="InterPro" id="IPR028992">
    <property type="entry name" value="Hedgehog/Intein_dom"/>
</dbReference>
<feature type="domain" description="Hedgehog/Intein (Hint)" evidence="1">
    <location>
        <begin position="144"/>
        <end position="278"/>
    </location>
</feature>
<dbReference type="AlphaFoldDB" id="A0A640VJ22"/>
<organism evidence="2 3">
    <name type="scientific">Roseobacter cerasinus</name>
    <dbReference type="NCBI Taxonomy" id="2602289"/>
    <lineage>
        <taxon>Bacteria</taxon>
        <taxon>Pseudomonadati</taxon>
        <taxon>Pseudomonadota</taxon>
        <taxon>Alphaproteobacteria</taxon>
        <taxon>Rhodobacterales</taxon>
        <taxon>Roseobacteraceae</taxon>
        <taxon>Roseobacter</taxon>
    </lineage>
</organism>
<dbReference type="Pfam" id="PF13403">
    <property type="entry name" value="Hint_2"/>
    <property type="match status" value="1"/>
</dbReference>
<keyword evidence="3" id="KW-1185">Reference proteome</keyword>
<sequence>MAPIPVSLPALYAEDLLAVSGANQGEPLCCDKPLVEGDIYQLRKPVQPRRLILVGETVGPLTLAPQTELGQAGAEVDALCMLRLMAHCGARADVILLRQVGATDGRTPAFAVPVTPLVPTAEYRLVEIDRGQPRQVLAQMTVASFLRGTQITMADGQQRPVEALHAGDIVLTRDGGAQPIRWVGRITVRAVGALAPVRIEAGALNNSRDLSVSPEQRLLIHQRSDILKVGRADLLIKARDLLRGPCVCVDQGGFVDYHQVLLDQARILFAEGIAAEAMRVNSCTAAMLPAYLQHEHVWEGKGEPTGLELGSALLDRSDLMTVLQRAVLG</sequence>
<name>A0A640VJ22_9RHOB</name>
<dbReference type="SUPFAM" id="SSF51294">
    <property type="entry name" value="Hedgehog/intein (Hint) domain"/>
    <property type="match status" value="1"/>
</dbReference>
<protein>
    <recommendedName>
        <fullName evidence="1">Hedgehog/Intein (Hint) domain-containing protein</fullName>
    </recommendedName>
</protein>
<evidence type="ECO:0000313" key="2">
    <source>
        <dbReference type="EMBL" id="GFE48538.1"/>
    </source>
</evidence>
<dbReference type="Gene3D" id="2.170.16.10">
    <property type="entry name" value="Hedgehog/Intein (Hint) domain"/>
    <property type="match status" value="1"/>
</dbReference>
<dbReference type="RefSeq" id="WP_159974432.1">
    <property type="nucleotide sequence ID" value="NZ_BLIV01000001.1"/>
</dbReference>
<dbReference type="InterPro" id="IPR036844">
    <property type="entry name" value="Hint_dom_sf"/>
</dbReference>
<evidence type="ECO:0000313" key="3">
    <source>
        <dbReference type="Proteomes" id="UP000436522"/>
    </source>
</evidence>
<accession>A0A640VJ22</accession>
<proteinExistence type="predicted"/>
<comment type="caution">
    <text evidence="2">The sequence shown here is derived from an EMBL/GenBank/DDBJ whole genome shotgun (WGS) entry which is preliminary data.</text>
</comment>
<dbReference type="Proteomes" id="UP000436522">
    <property type="component" value="Unassembled WGS sequence"/>
</dbReference>
<dbReference type="EMBL" id="BLIV01000001">
    <property type="protein sequence ID" value="GFE48538.1"/>
    <property type="molecule type" value="Genomic_DNA"/>
</dbReference>
<reference evidence="2 3" key="1">
    <citation type="submission" date="2019-12" db="EMBL/GenBank/DDBJ databases">
        <title>Roseobacter cerasinus sp. nov., isolated from seawater around aquaculture.</title>
        <authorList>
            <person name="Muramatsu S."/>
            <person name="Takabe Y."/>
            <person name="Mori K."/>
            <person name="Takaichi S."/>
            <person name="Hanada S."/>
        </authorList>
    </citation>
    <scope>NUCLEOTIDE SEQUENCE [LARGE SCALE GENOMIC DNA]</scope>
    <source>
        <strain evidence="2 3">AI77</strain>
    </source>
</reference>
<dbReference type="OrthoDB" id="6305173at2"/>